<dbReference type="EMBL" id="CAFBMK010000258">
    <property type="protein sequence ID" value="CAB4942704.1"/>
    <property type="molecule type" value="Genomic_DNA"/>
</dbReference>
<feature type="domain" description="DUF4352" evidence="3">
    <location>
        <begin position="216"/>
        <end position="293"/>
    </location>
</feature>
<dbReference type="InterPro" id="IPR029050">
    <property type="entry name" value="Immunoprotect_excell_Ig-like"/>
</dbReference>
<protein>
    <submittedName>
        <fullName evidence="4">Unannotated protein</fullName>
    </submittedName>
</protein>
<proteinExistence type="predicted"/>
<dbReference type="Gene3D" id="2.60.40.1240">
    <property type="match status" value="1"/>
</dbReference>
<reference evidence="4" key="1">
    <citation type="submission" date="2020-05" db="EMBL/GenBank/DDBJ databases">
        <authorList>
            <person name="Chiriac C."/>
            <person name="Salcher M."/>
            <person name="Ghai R."/>
            <person name="Kavagutti S V."/>
        </authorList>
    </citation>
    <scope>NUCLEOTIDE SEQUENCE</scope>
</reference>
<evidence type="ECO:0000256" key="1">
    <source>
        <dbReference type="ARBA" id="ARBA00022729"/>
    </source>
</evidence>
<dbReference type="PROSITE" id="PS51257">
    <property type="entry name" value="PROKAR_LIPOPROTEIN"/>
    <property type="match status" value="1"/>
</dbReference>
<organism evidence="4">
    <name type="scientific">freshwater metagenome</name>
    <dbReference type="NCBI Taxonomy" id="449393"/>
    <lineage>
        <taxon>unclassified sequences</taxon>
        <taxon>metagenomes</taxon>
        <taxon>ecological metagenomes</taxon>
    </lineage>
</organism>
<dbReference type="Pfam" id="PF11611">
    <property type="entry name" value="DUF4352"/>
    <property type="match status" value="1"/>
</dbReference>
<name>A0A6J7JJK9_9ZZZZ</name>
<accession>A0A6J7JJK9</accession>
<keyword evidence="1" id="KW-0732">Signal</keyword>
<feature type="region of interest" description="Disordered" evidence="2">
    <location>
        <begin position="301"/>
        <end position="336"/>
    </location>
</feature>
<evidence type="ECO:0000313" key="4">
    <source>
        <dbReference type="EMBL" id="CAB4942704.1"/>
    </source>
</evidence>
<evidence type="ECO:0000256" key="2">
    <source>
        <dbReference type="SAM" id="MobiDB-lite"/>
    </source>
</evidence>
<feature type="compositionally biased region" description="Polar residues" evidence="2">
    <location>
        <begin position="327"/>
        <end position="336"/>
    </location>
</feature>
<sequence>MKHHLLKASIVATMSAVAFAGCGGGDGGGDGGDGGGDEFATFTVQDVQARFKELAGVDLQTSGASGLGTETLSLATEGMDASKIRQRYGSFLITVSSTKESFDRRREVSVSSGAEKVVKNVVLRGIGSDPAEFERVSRIVGSLGTPADQVQLPPEDTPCTKLGIDPDGGTGKTGTCLDQQQTVTVVDAKGPLKLPLATVGSLDQKIGRTLTSRRFGTTQRVRAQGAFVAVRVKIENTSDAPLTGLRPDLVINGRRYSADTRNGYYLNTDAFPLQPGATARASFLFDVPRTADDPRTGGALEFAADDRSYSSPETAAQVGRIRLAAGSGSTTGDASR</sequence>
<gene>
    <name evidence="4" type="ORF">UFOPK3564_03042</name>
</gene>
<evidence type="ECO:0000259" key="3">
    <source>
        <dbReference type="Pfam" id="PF11611"/>
    </source>
</evidence>
<dbReference type="InterPro" id="IPR029051">
    <property type="entry name" value="DUF4352"/>
</dbReference>
<dbReference type="AlphaFoldDB" id="A0A6J7JJK9"/>